<evidence type="ECO:0000259" key="9">
    <source>
        <dbReference type="PROSITE" id="PS50109"/>
    </source>
</evidence>
<proteinExistence type="predicted"/>
<dbReference type="PANTHER" id="PTHR43711:SF31">
    <property type="entry name" value="HISTIDINE KINASE"/>
    <property type="match status" value="1"/>
</dbReference>
<dbReference type="SMART" id="SM00388">
    <property type="entry name" value="HisKA"/>
    <property type="match status" value="1"/>
</dbReference>
<dbReference type="Gene3D" id="1.10.287.130">
    <property type="match status" value="1"/>
</dbReference>
<protein>
    <recommendedName>
        <fullName evidence="2">histidine kinase</fullName>
        <ecNumber evidence="2">2.7.13.3</ecNumber>
    </recommendedName>
</protein>
<dbReference type="SUPFAM" id="SSF47384">
    <property type="entry name" value="Homodimeric domain of signal transducing histidine kinase"/>
    <property type="match status" value="1"/>
</dbReference>
<keyword evidence="6" id="KW-0902">Two-component regulatory system</keyword>
<dbReference type="Pfam" id="PF00512">
    <property type="entry name" value="HisKA"/>
    <property type="match status" value="1"/>
</dbReference>
<keyword evidence="8" id="KW-1133">Transmembrane helix</keyword>
<dbReference type="EMBL" id="QAAD01000004">
    <property type="protein sequence ID" value="PTN09658.1"/>
    <property type="molecule type" value="Genomic_DNA"/>
</dbReference>
<feature type="domain" description="Histidine kinase" evidence="9">
    <location>
        <begin position="93"/>
        <end position="313"/>
    </location>
</feature>
<evidence type="ECO:0000256" key="7">
    <source>
        <dbReference type="SAM" id="Coils"/>
    </source>
</evidence>
<dbReference type="RefSeq" id="WP_146161438.1">
    <property type="nucleotide sequence ID" value="NZ_OY782574.1"/>
</dbReference>
<dbReference type="InterPro" id="IPR003661">
    <property type="entry name" value="HisK_dim/P_dom"/>
</dbReference>
<evidence type="ECO:0000313" key="11">
    <source>
        <dbReference type="Proteomes" id="UP000243525"/>
    </source>
</evidence>
<dbReference type="PROSITE" id="PS50109">
    <property type="entry name" value="HIS_KIN"/>
    <property type="match status" value="1"/>
</dbReference>
<dbReference type="InterPro" id="IPR005467">
    <property type="entry name" value="His_kinase_dom"/>
</dbReference>
<dbReference type="Gene3D" id="3.30.565.10">
    <property type="entry name" value="Histidine kinase-like ATPase, C-terminal domain"/>
    <property type="match status" value="1"/>
</dbReference>
<evidence type="ECO:0000256" key="8">
    <source>
        <dbReference type="SAM" id="Phobius"/>
    </source>
</evidence>
<evidence type="ECO:0000256" key="2">
    <source>
        <dbReference type="ARBA" id="ARBA00012438"/>
    </source>
</evidence>
<gene>
    <name evidence="10" type="ORF">C8N47_104205</name>
</gene>
<feature type="transmembrane region" description="Helical" evidence="8">
    <location>
        <begin position="7"/>
        <end position="30"/>
    </location>
</feature>
<dbReference type="InterPro" id="IPR004358">
    <property type="entry name" value="Sig_transdc_His_kin-like_C"/>
</dbReference>
<dbReference type="Pfam" id="PF02518">
    <property type="entry name" value="HATPase_c"/>
    <property type="match status" value="1"/>
</dbReference>
<keyword evidence="8" id="KW-0472">Membrane</keyword>
<keyword evidence="8" id="KW-0812">Transmembrane</keyword>
<keyword evidence="4" id="KW-0808">Transferase</keyword>
<dbReference type="Proteomes" id="UP000243525">
    <property type="component" value="Unassembled WGS sequence"/>
</dbReference>
<dbReference type="OrthoDB" id="9796457at2"/>
<evidence type="ECO:0000256" key="1">
    <source>
        <dbReference type="ARBA" id="ARBA00000085"/>
    </source>
</evidence>
<organism evidence="10 11">
    <name type="scientific">Mangrovibacterium marinum</name>
    <dbReference type="NCBI Taxonomy" id="1639118"/>
    <lineage>
        <taxon>Bacteria</taxon>
        <taxon>Pseudomonadati</taxon>
        <taxon>Bacteroidota</taxon>
        <taxon>Bacteroidia</taxon>
        <taxon>Marinilabiliales</taxon>
        <taxon>Prolixibacteraceae</taxon>
        <taxon>Mangrovibacterium</taxon>
    </lineage>
</organism>
<comment type="catalytic activity">
    <reaction evidence="1">
        <text>ATP + protein L-histidine = ADP + protein N-phospho-L-histidine.</text>
        <dbReference type="EC" id="2.7.13.3"/>
    </reaction>
</comment>
<dbReference type="InterPro" id="IPR036890">
    <property type="entry name" value="HATPase_C_sf"/>
</dbReference>
<name>A0A2T5C4F6_9BACT</name>
<dbReference type="InterPro" id="IPR050736">
    <property type="entry name" value="Sensor_HK_Regulatory"/>
</dbReference>
<dbReference type="AlphaFoldDB" id="A0A2T5C4F6"/>
<evidence type="ECO:0000313" key="10">
    <source>
        <dbReference type="EMBL" id="PTN09658.1"/>
    </source>
</evidence>
<dbReference type="EC" id="2.7.13.3" evidence="2"/>
<feature type="transmembrane region" description="Helical" evidence="8">
    <location>
        <begin position="42"/>
        <end position="59"/>
    </location>
</feature>
<keyword evidence="5 10" id="KW-0418">Kinase</keyword>
<dbReference type="InterPro" id="IPR003594">
    <property type="entry name" value="HATPase_dom"/>
</dbReference>
<comment type="caution">
    <text evidence="10">The sequence shown here is derived from an EMBL/GenBank/DDBJ whole genome shotgun (WGS) entry which is preliminary data.</text>
</comment>
<evidence type="ECO:0000256" key="5">
    <source>
        <dbReference type="ARBA" id="ARBA00022777"/>
    </source>
</evidence>
<dbReference type="CDD" id="cd00082">
    <property type="entry name" value="HisKA"/>
    <property type="match status" value="1"/>
</dbReference>
<keyword evidence="11" id="KW-1185">Reference proteome</keyword>
<dbReference type="SMART" id="SM00387">
    <property type="entry name" value="HATPase_c"/>
    <property type="match status" value="1"/>
</dbReference>
<dbReference type="GO" id="GO:0000155">
    <property type="term" value="F:phosphorelay sensor kinase activity"/>
    <property type="evidence" value="ECO:0007669"/>
    <property type="project" value="InterPro"/>
</dbReference>
<keyword evidence="3" id="KW-0597">Phosphoprotein</keyword>
<sequence>MKSALKITLIYFSIGFLWILFSDLLLASLSDQPEVISRLQTYKGWFYVVGTSAFLYLLISRAIRKKSKLLTELKLAKEQAEKADRLKSTFISNMSHEIRTPLNGILGFSQLLVEDELEPEIREMYIDQINTNSDLLLKIINNILEISKIQEKMLEPQMRQISVSKFANRITQNYSFSGSALCRKGLKFECQLDPDCANLHIVTDSDYLRQIIYNLIDNAVKYTNHGTISMKVHARSNDLQIDIIDTGIGIKPENMPVIFERFKHYKNDNEISGGFGLGLSICKGLADALNARMEVESEYGSGSRFTVILPLQPQSQQRGIRTDKQDE</sequence>
<accession>A0A2T5C4F6</accession>
<evidence type="ECO:0000256" key="3">
    <source>
        <dbReference type="ARBA" id="ARBA00022553"/>
    </source>
</evidence>
<keyword evidence="7" id="KW-0175">Coiled coil</keyword>
<feature type="coiled-coil region" evidence="7">
    <location>
        <begin position="59"/>
        <end position="86"/>
    </location>
</feature>
<reference evidence="10 11" key="1">
    <citation type="submission" date="2018-04" db="EMBL/GenBank/DDBJ databases">
        <title>Genomic Encyclopedia of Archaeal and Bacterial Type Strains, Phase II (KMG-II): from individual species to whole genera.</title>
        <authorList>
            <person name="Goeker M."/>
        </authorList>
    </citation>
    <scope>NUCLEOTIDE SEQUENCE [LARGE SCALE GENOMIC DNA]</scope>
    <source>
        <strain evidence="10 11">DSM 28823</strain>
    </source>
</reference>
<dbReference type="PANTHER" id="PTHR43711">
    <property type="entry name" value="TWO-COMPONENT HISTIDINE KINASE"/>
    <property type="match status" value="1"/>
</dbReference>
<dbReference type="PRINTS" id="PR00344">
    <property type="entry name" value="BCTRLSENSOR"/>
</dbReference>
<evidence type="ECO:0000256" key="6">
    <source>
        <dbReference type="ARBA" id="ARBA00023012"/>
    </source>
</evidence>
<dbReference type="SUPFAM" id="SSF55874">
    <property type="entry name" value="ATPase domain of HSP90 chaperone/DNA topoisomerase II/histidine kinase"/>
    <property type="match status" value="1"/>
</dbReference>
<dbReference type="InterPro" id="IPR036097">
    <property type="entry name" value="HisK_dim/P_sf"/>
</dbReference>
<evidence type="ECO:0000256" key="4">
    <source>
        <dbReference type="ARBA" id="ARBA00022679"/>
    </source>
</evidence>